<keyword evidence="1" id="KW-0472">Membrane</keyword>
<dbReference type="AlphaFoldDB" id="A0A397J3Y8"/>
<evidence type="ECO:0000256" key="1">
    <source>
        <dbReference type="SAM" id="Phobius"/>
    </source>
</evidence>
<name>A0A397J3Y8_9GLOM</name>
<keyword evidence="1" id="KW-1133">Transmembrane helix</keyword>
<evidence type="ECO:0000313" key="2">
    <source>
        <dbReference type="EMBL" id="RHZ83019.1"/>
    </source>
</evidence>
<protein>
    <submittedName>
        <fullName evidence="2">Uncharacterized protein</fullName>
    </submittedName>
</protein>
<keyword evidence="3" id="KW-1185">Reference proteome</keyword>
<sequence length="328" mass="37213">MEWVFFSLCWALKTKERFKKQAKEWLNNLKKFIKAKISLYDSNNNFNNNELASLPNVDFLFLHYSNKNLIYNEINYYKKDMIIEGKLEIAQFDNDNNNNYNNNSLSSCTLKPISWGIALLVIPFDKALNLGCNSIDDLISRNKWIIQDMTPSPIDNQTNEIKILYNGTYLIPNNNNSNNTNNNNALSNSSGIPQVIVFTSINGGGDPGVKEPINNFLIMQEARVGLTLLRSDDMNQIINLANQTTHVSVTSDVGPWVQLLKSKEWIACSIIISVIYCGIFLFSCGYFFSGSCNYEWNLKYLCNILLNPNLLILPGIAFCSISNFIDSS</sequence>
<evidence type="ECO:0000313" key="3">
    <source>
        <dbReference type="Proteomes" id="UP000266861"/>
    </source>
</evidence>
<accession>A0A397J3Y8</accession>
<keyword evidence="1" id="KW-0812">Transmembrane</keyword>
<feature type="transmembrane region" description="Helical" evidence="1">
    <location>
        <begin position="265"/>
        <end position="288"/>
    </location>
</feature>
<reference evidence="2 3" key="1">
    <citation type="submission" date="2018-08" db="EMBL/GenBank/DDBJ databases">
        <title>Genome and evolution of the arbuscular mycorrhizal fungus Diversispora epigaea (formerly Glomus versiforme) and its bacterial endosymbionts.</title>
        <authorList>
            <person name="Sun X."/>
            <person name="Fei Z."/>
            <person name="Harrison M."/>
        </authorList>
    </citation>
    <scope>NUCLEOTIDE SEQUENCE [LARGE SCALE GENOMIC DNA]</scope>
    <source>
        <strain evidence="2 3">IT104</strain>
    </source>
</reference>
<organism evidence="2 3">
    <name type="scientific">Diversispora epigaea</name>
    <dbReference type="NCBI Taxonomy" id="1348612"/>
    <lineage>
        <taxon>Eukaryota</taxon>
        <taxon>Fungi</taxon>
        <taxon>Fungi incertae sedis</taxon>
        <taxon>Mucoromycota</taxon>
        <taxon>Glomeromycotina</taxon>
        <taxon>Glomeromycetes</taxon>
        <taxon>Diversisporales</taxon>
        <taxon>Diversisporaceae</taxon>
        <taxon>Diversispora</taxon>
    </lineage>
</organism>
<feature type="transmembrane region" description="Helical" evidence="1">
    <location>
        <begin position="308"/>
        <end position="325"/>
    </location>
</feature>
<dbReference type="Proteomes" id="UP000266861">
    <property type="component" value="Unassembled WGS sequence"/>
</dbReference>
<comment type="caution">
    <text evidence="2">The sequence shown here is derived from an EMBL/GenBank/DDBJ whole genome shotgun (WGS) entry which is preliminary data.</text>
</comment>
<gene>
    <name evidence="2" type="ORF">Glove_100g25</name>
</gene>
<dbReference type="OrthoDB" id="2387002at2759"/>
<dbReference type="EMBL" id="PQFF01000093">
    <property type="protein sequence ID" value="RHZ83019.1"/>
    <property type="molecule type" value="Genomic_DNA"/>
</dbReference>
<proteinExistence type="predicted"/>